<dbReference type="Pfam" id="PF02386">
    <property type="entry name" value="TrkH"/>
    <property type="match status" value="1"/>
</dbReference>
<evidence type="ECO:0000256" key="2">
    <source>
        <dbReference type="ARBA" id="ARBA00009137"/>
    </source>
</evidence>
<evidence type="ECO:0000256" key="7">
    <source>
        <dbReference type="ARBA" id="ARBA00022989"/>
    </source>
</evidence>
<feature type="compositionally biased region" description="Polar residues" evidence="11">
    <location>
        <begin position="194"/>
        <end position="208"/>
    </location>
</feature>
<keyword evidence="6 10" id="KW-0630">Potassium</keyword>
<dbReference type="PANTHER" id="PTHR31064">
    <property type="entry name" value="POTASSIUM TRANSPORT PROTEIN DDB_G0292412-RELATED"/>
    <property type="match status" value="1"/>
</dbReference>
<dbReference type="NCBIfam" id="TIGR00934">
    <property type="entry name" value="2a38euk"/>
    <property type="match status" value="1"/>
</dbReference>
<evidence type="ECO:0000256" key="4">
    <source>
        <dbReference type="ARBA" id="ARBA00022538"/>
    </source>
</evidence>
<organism evidence="12 13">
    <name type="scientific">Venustampulla echinocandica</name>
    <dbReference type="NCBI Taxonomy" id="2656787"/>
    <lineage>
        <taxon>Eukaryota</taxon>
        <taxon>Fungi</taxon>
        <taxon>Dikarya</taxon>
        <taxon>Ascomycota</taxon>
        <taxon>Pezizomycotina</taxon>
        <taxon>Leotiomycetes</taxon>
        <taxon>Helotiales</taxon>
        <taxon>Pleuroascaceae</taxon>
        <taxon>Venustampulla</taxon>
    </lineage>
</organism>
<keyword evidence="13" id="KW-1185">Reference proteome</keyword>
<dbReference type="GO" id="GO:0005886">
    <property type="term" value="C:plasma membrane"/>
    <property type="evidence" value="ECO:0007669"/>
    <property type="project" value="InterPro"/>
</dbReference>
<evidence type="ECO:0000256" key="5">
    <source>
        <dbReference type="ARBA" id="ARBA00022692"/>
    </source>
</evidence>
<dbReference type="GO" id="GO:0140107">
    <property type="term" value="F:high-affinity potassium ion transmembrane transporter activity"/>
    <property type="evidence" value="ECO:0007669"/>
    <property type="project" value="TreeGrafter"/>
</dbReference>
<feature type="region of interest" description="Disordered" evidence="11">
    <location>
        <begin position="299"/>
        <end position="346"/>
    </location>
</feature>
<feature type="transmembrane region" description="Helical" evidence="10">
    <location>
        <begin position="640"/>
        <end position="660"/>
    </location>
</feature>
<keyword evidence="3 10" id="KW-0813">Transport</keyword>
<evidence type="ECO:0000256" key="9">
    <source>
        <dbReference type="ARBA" id="ARBA00023136"/>
    </source>
</evidence>
<dbReference type="GO" id="GO:1990573">
    <property type="term" value="P:potassium ion import across plasma membrane"/>
    <property type="evidence" value="ECO:0007669"/>
    <property type="project" value="TreeGrafter"/>
</dbReference>
<dbReference type="PANTHER" id="PTHR31064:SF30">
    <property type="entry name" value="HIGH-AFFINITY POTASSIUM TRANSPORT PROTEIN-RELATED"/>
    <property type="match status" value="1"/>
</dbReference>
<dbReference type="RefSeq" id="XP_031873595.1">
    <property type="nucleotide sequence ID" value="XM_032009541.1"/>
</dbReference>
<dbReference type="OrthoDB" id="9999863at2759"/>
<dbReference type="EMBL" id="NPIC01000001">
    <property type="protein sequence ID" value="RDL40939.1"/>
    <property type="molecule type" value="Genomic_DNA"/>
</dbReference>
<protein>
    <recommendedName>
        <fullName evidence="10">Potassium transport protein</fullName>
    </recommendedName>
</protein>
<accession>A0A370TZI6</accession>
<evidence type="ECO:0000256" key="10">
    <source>
        <dbReference type="PIRNR" id="PIRNR002450"/>
    </source>
</evidence>
<dbReference type="InterPro" id="IPR003445">
    <property type="entry name" value="Cat_transpt"/>
</dbReference>
<feature type="transmembrane region" description="Helical" evidence="10">
    <location>
        <begin position="86"/>
        <end position="110"/>
    </location>
</feature>
<dbReference type="InterPro" id="IPR051143">
    <property type="entry name" value="TrkH_K-transport"/>
</dbReference>
<evidence type="ECO:0000256" key="8">
    <source>
        <dbReference type="ARBA" id="ARBA00023065"/>
    </source>
</evidence>
<evidence type="ECO:0000313" key="12">
    <source>
        <dbReference type="EMBL" id="RDL40939.1"/>
    </source>
</evidence>
<feature type="region of interest" description="Disordered" evidence="11">
    <location>
        <begin position="126"/>
        <end position="145"/>
    </location>
</feature>
<proteinExistence type="inferred from homology"/>
<feature type="compositionally biased region" description="Polar residues" evidence="11">
    <location>
        <begin position="218"/>
        <end position="227"/>
    </location>
</feature>
<sequence length="936" mass="104762">MHSILYDIWHQIVSLKPSFISKSPHFNFITVHYFYIIGIALFGSICLYPHGNIKYIDALFMGTGVATQSGLNTVDLNKLNTFQQFVLYFIPMLANPITIHTFVVFLRLYWFEKRFQHIAKEAKKNRRSISKTMSKAKTNERDIGQEEMGVRGRSIVVMHNTTVPNGMTNDRAVPEDLKYHLEKGKQLHQGEEVPSSSTSEGASKGQSSESEDDRASVGTVQRSQTQIKFADQVKPSNGQTDDPLRIPTRRNHEDHIAFLERQRNPDNSAVLRIPGPRDADAGMAPETVDHGDNMHYTLSGKASTFSPRRDSIDTAVDGDEQVPETRKTRPRNLTFTEPTRPPPGERIANDVEAAKHTLNVFKFRKPKFLSSKSEKAQEGHPAHFSLARSATLQGIRSALSRDKDDTMPYLSWEPTVGRNSAFVDLTESQREELGGIEYRSLKSLALVLTLYFWGFTLLGILGLVPWILRSPSFGAVVTDIGQGRVWWGFYTANSAFTDLGFTLTPDSMNSFQQAIWPLVLLSFLIIAGNTGFPVILRFIIWVTSLYVPKESGIWEELRFLLDHPRRCFTLLFPSKATWWLFWILVMLNGVDLIFFIILDLGNTIVTQLPVNIRVLDGWFQAVATRTAGFAVVNISQLHPAIQVSYLIMMYISVLPIAISVRRTNVYEEKSLGIYGSASQETEDEGEPSYVGAHLRRQLSFDLWYIFLGLFILAISEGKRLQGDDPDFTLFTVLFEIVSAYGTVGLSLGYPTINASFSAEFGVIGKLVIISMQIRGRHRGLPYELDRAILLPSENLQLNEGREDAASLRRQSSMATNGPGGSGSESRNRSRSKSTDRHPPNFLNRLLHPGPMIPSSHRDVPLPPKGSTTRRHSISTPGMPDRSRSASPTATSSGAHRTQTQISTPVGETRDWAGDREGRRRFFKEGANPEPPANGSS</sequence>
<keyword evidence="7 10" id="KW-1133">Transmembrane helix</keyword>
<evidence type="ECO:0000256" key="6">
    <source>
        <dbReference type="ARBA" id="ARBA00022958"/>
    </source>
</evidence>
<evidence type="ECO:0000256" key="3">
    <source>
        <dbReference type="ARBA" id="ARBA00022448"/>
    </source>
</evidence>
<feature type="compositionally biased region" description="Basic and acidic residues" evidence="11">
    <location>
        <begin position="907"/>
        <end position="923"/>
    </location>
</feature>
<dbReference type="STRING" id="2656787.A0A370TZI6"/>
<dbReference type="InterPro" id="IPR004773">
    <property type="entry name" value="K/Na_transp_Trk1/HKT1"/>
</dbReference>
<feature type="transmembrane region" description="Helical" evidence="10">
    <location>
        <begin position="26"/>
        <end position="48"/>
    </location>
</feature>
<feature type="compositionally biased region" description="Polar residues" evidence="11">
    <location>
        <begin position="893"/>
        <end position="905"/>
    </location>
</feature>
<keyword evidence="9 10" id="KW-0472">Membrane</keyword>
<feature type="region of interest" description="Disordered" evidence="11">
    <location>
        <begin position="800"/>
        <end position="936"/>
    </location>
</feature>
<dbReference type="Proteomes" id="UP000254866">
    <property type="component" value="Unassembled WGS sequence"/>
</dbReference>
<reference evidence="12 13" key="1">
    <citation type="journal article" date="2018" name="IMA Fungus">
        <title>IMA Genome-F 9: Draft genome sequence of Annulohypoxylon stygium, Aspergillus mulundensis, Berkeleyomyces basicola (syn. Thielaviopsis basicola), Ceratocystis smalleyi, two Cercospora beticola strains, Coleophoma cylindrospora, Fusarium fracticaudum, Phialophora cf. hyalina, and Morchella septimelata.</title>
        <authorList>
            <person name="Wingfield B.D."/>
            <person name="Bills G.F."/>
            <person name="Dong Y."/>
            <person name="Huang W."/>
            <person name="Nel W.J."/>
            <person name="Swalarsk-Parry B.S."/>
            <person name="Vaghefi N."/>
            <person name="Wilken P.M."/>
            <person name="An Z."/>
            <person name="de Beer Z.W."/>
            <person name="De Vos L."/>
            <person name="Chen L."/>
            <person name="Duong T.A."/>
            <person name="Gao Y."/>
            <person name="Hammerbacher A."/>
            <person name="Kikkert J.R."/>
            <person name="Li Y."/>
            <person name="Li H."/>
            <person name="Li K."/>
            <person name="Li Q."/>
            <person name="Liu X."/>
            <person name="Ma X."/>
            <person name="Naidoo K."/>
            <person name="Pethybridge S.J."/>
            <person name="Sun J."/>
            <person name="Steenkamp E.T."/>
            <person name="van der Nest M.A."/>
            <person name="van Wyk S."/>
            <person name="Wingfield M.J."/>
            <person name="Xiong C."/>
            <person name="Yue Q."/>
            <person name="Zhang X."/>
        </authorList>
    </citation>
    <scope>NUCLEOTIDE SEQUENCE [LARGE SCALE GENOMIC DNA]</scope>
    <source>
        <strain evidence="12 13">BP 5553</strain>
    </source>
</reference>
<dbReference type="PIRSF" id="PIRSF002450">
    <property type="entry name" value="K+_transpter_TRK"/>
    <property type="match status" value="1"/>
</dbReference>
<keyword evidence="8 10" id="KW-0406">Ion transport</keyword>
<dbReference type="AlphaFoldDB" id="A0A370TZI6"/>
<feature type="transmembrane region" description="Helical" evidence="10">
    <location>
        <begin position="514"/>
        <end position="540"/>
    </location>
</feature>
<keyword evidence="4 10" id="KW-0633">Potassium transport</keyword>
<dbReference type="GeneID" id="43593767"/>
<comment type="subcellular location">
    <subcellularLocation>
        <location evidence="1">Membrane</location>
        <topology evidence="1">Multi-pass membrane protein</topology>
    </subcellularLocation>
</comment>
<keyword evidence="5 10" id="KW-0812">Transmembrane</keyword>
<gene>
    <name evidence="12" type="ORF">BP5553_00918</name>
</gene>
<comment type="similarity">
    <text evidence="2 10">Belongs to the TrkH potassium transport family.</text>
</comment>
<name>A0A370TZI6_9HELO</name>
<feature type="region of interest" description="Disordered" evidence="11">
    <location>
        <begin position="185"/>
        <end position="248"/>
    </location>
</feature>
<evidence type="ECO:0000256" key="1">
    <source>
        <dbReference type="ARBA" id="ARBA00004141"/>
    </source>
</evidence>
<feature type="transmembrane region" description="Helical" evidence="10">
    <location>
        <begin position="444"/>
        <end position="468"/>
    </location>
</feature>
<dbReference type="GO" id="GO:0030007">
    <property type="term" value="P:intracellular potassium ion homeostasis"/>
    <property type="evidence" value="ECO:0007669"/>
    <property type="project" value="UniProtKB-UniRule"/>
</dbReference>
<feature type="transmembrane region" description="Helical" evidence="10">
    <location>
        <begin position="576"/>
        <end position="598"/>
    </location>
</feature>
<comment type="caution">
    <text evidence="12">The sequence shown here is derived from an EMBL/GenBank/DDBJ whole genome shotgun (WGS) entry which is preliminary data.</text>
</comment>
<feature type="transmembrane region" description="Helical" evidence="10">
    <location>
        <begin position="698"/>
        <end position="715"/>
    </location>
</feature>
<evidence type="ECO:0000256" key="11">
    <source>
        <dbReference type="SAM" id="MobiDB-lite"/>
    </source>
</evidence>
<feature type="transmembrane region" description="Helical" evidence="10">
    <location>
        <begin position="727"/>
        <end position="749"/>
    </location>
</feature>
<evidence type="ECO:0000313" key="13">
    <source>
        <dbReference type="Proteomes" id="UP000254866"/>
    </source>
</evidence>
<dbReference type="InterPro" id="IPR015958">
    <property type="entry name" value="Trk1_fungi"/>
</dbReference>